<keyword evidence="2" id="KW-1185">Reference proteome</keyword>
<dbReference type="EMBL" id="JACEIK010088464">
    <property type="protein sequence ID" value="MCE5167366.1"/>
    <property type="molecule type" value="Genomic_DNA"/>
</dbReference>
<proteinExistence type="predicted"/>
<dbReference type="Proteomes" id="UP000823775">
    <property type="component" value="Unassembled WGS sequence"/>
</dbReference>
<feature type="non-terminal residue" evidence="1">
    <location>
        <position position="150"/>
    </location>
</feature>
<comment type="caution">
    <text evidence="1">The sequence shown here is derived from an EMBL/GenBank/DDBJ whole genome shotgun (WGS) entry which is preliminary data.</text>
</comment>
<evidence type="ECO:0000313" key="2">
    <source>
        <dbReference type="Proteomes" id="UP000823775"/>
    </source>
</evidence>
<name>A0ABS8Y6T6_DATST</name>
<evidence type="ECO:0000313" key="1">
    <source>
        <dbReference type="EMBL" id="MCE5167366.1"/>
    </source>
</evidence>
<reference evidence="1 2" key="1">
    <citation type="journal article" date="2021" name="BMC Genomics">
        <title>Datura genome reveals duplications of psychoactive alkaloid biosynthetic genes and high mutation rate following tissue culture.</title>
        <authorList>
            <person name="Rajewski A."/>
            <person name="Carter-House D."/>
            <person name="Stajich J."/>
            <person name="Litt A."/>
        </authorList>
    </citation>
    <scope>NUCLEOTIDE SEQUENCE [LARGE SCALE GENOMIC DNA]</scope>
    <source>
        <strain evidence="1">AR-01</strain>
    </source>
</reference>
<accession>A0ABS8Y6T6</accession>
<sequence length="150" mass="17439">MRVRGPNGVNGGPRRCFLVIRRKRGRGGEEIGVQLVVSAGKGEEMEREGWRHARRRRRVREERGRRWLHVVVGKREMAIVAGDDIWWWPSVIWPEVGGTGERKFGGFGVWEVRRLFSGNGWKNGGGCRRVEEELRRKLWRAEGRERKLGV</sequence>
<protein>
    <submittedName>
        <fullName evidence="1">Uncharacterized protein</fullName>
    </submittedName>
</protein>
<organism evidence="1 2">
    <name type="scientific">Datura stramonium</name>
    <name type="common">Jimsonweed</name>
    <name type="synonym">Common thornapple</name>
    <dbReference type="NCBI Taxonomy" id="4076"/>
    <lineage>
        <taxon>Eukaryota</taxon>
        <taxon>Viridiplantae</taxon>
        <taxon>Streptophyta</taxon>
        <taxon>Embryophyta</taxon>
        <taxon>Tracheophyta</taxon>
        <taxon>Spermatophyta</taxon>
        <taxon>Magnoliopsida</taxon>
        <taxon>eudicotyledons</taxon>
        <taxon>Gunneridae</taxon>
        <taxon>Pentapetalae</taxon>
        <taxon>asterids</taxon>
        <taxon>lamiids</taxon>
        <taxon>Solanales</taxon>
        <taxon>Solanaceae</taxon>
        <taxon>Solanoideae</taxon>
        <taxon>Datureae</taxon>
        <taxon>Datura</taxon>
    </lineage>
</organism>
<gene>
    <name evidence="1" type="ORF">HAX54_050518</name>
</gene>